<keyword evidence="7 16" id="KW-0812">Transmembrane</keyword>
<evidence type="ECO:0000256" key="15">
    <source>
        <dbReference type="ARBA" id="ARBA00049551"/>
    </source>
</evidence>
<evidence type="ECO:0000256" key="13">
    <source>
        <dbReference type="ARBA" id="ARBA00023136"/>
    </source>
</evidence>
<evidence type="ECO:0000256" key="11">
    <source>
        <dbReference type="ARBA" id="ARBA00023027"/>
    </source>
</evidence>
<keyword evidence="8" id="KW-1278">Translocase</keyword>
<evidence type="ECO:0000313" key="17">
    <source>
        <dbReference type="EMBL" id="QTH79144.1"/>
    </source>
</evidence>
<dbReference type="EMBL" id="MW632126">
    <property type="protein sequence ID" value="QTH79144.1"/>
    <property type="molecule type" value="Genomic_DNA"/>
</dbReference>
<evidence type="ECO:0000256" key="8">
    <source>
        <dbReference type="ARBA" id="ARBA00022967"/>
    </source>
</evidence>
<comment type="catalytic activity">
    <reaction evidence="15">
        <text>a ubiquinone + NADH + 5 H(+)(in) = a ubiquinol + NAD(+) + 4 H(+)(out)</text>
        <dbReference type="Rhea" id="RHEA:29091"/>
        <dbReference type="Rhea" id="RHEA-COMP:9565"/>
        <dbReference type="Rhea" id="RHEA-COMP:9566"/>
        <dbReference type="ChEBI" id="CHEBI:15378"/>
        <dbReference type="ChEBI" id="CHEBI:16389"/>
        <dbReference type="ChEBI" id="CHEBI:17976"/>
        <dbReference type="ChEBI" id="CHEBI:57540"/>
        <dbReference type="ChEBI" id="CHEBI:57945"/>
        <dbReference type="EC" id="7.1.1.2"/>
    </reaction>
</comment>
<dbReference type="GO" id="GO:0031966">
    <property type="term" value="C:mitochondrial membrane"/>
    <property type="evidence" value="ECO:0007669"/>
    <property type="project" value="UniProtKB-SubCell"/>
</dbReference>
<keyword evidence="12 17" id="KW-0496">Mitochondrion</keyword>
<feature type="transmembrane region" description="Helical" evidence="16">
    <location>
        <begin position="47"/>
        <end position="71"/>
    </location>
</feature>
<evidence type="ECO:0000256" key="14">
    <source>
        <dbReference type="ARBA" id="ARBA00031019"/>
    </source>
</evidence>
<dbReference type="GO" id="GO:0008137">
    <property type="term" value="F:NADH dehydrogenase (ubiquinone) activity"/>
    <property type="evidence" value="ECO:0007669"/>
    <property type="project" value="UniProtKB-EC"/>
</dbReference>
<dbReference type="InterPro" id="IPR050269">
    <property type="entry name" value="ComplexI_Subunit6"/>
</dbReference>
<keyword evidence="6" id="KW-0679">Respiratory chain</keyword>
<evidence type="ECO:0000256" key="16">
    <source>
        <dbReference type="SAM" id="Phobius"/>
    </source>
</evidence>
<keyword evidence="10 16" id="KW-1133">Transmembrane helix</keyword>
<dbReference type="PANTHER" id="PTHR11435">
    <property type="entry name" value="NADH UBIQUINONE OXIDOREDUCTASE SUBUNIT ND6"/>
    <property type="match status" value="1"/>
</dbReference>
<evidence type="ECO:0000256" key="7">
    <source>
        <dbReference type="ARBA" id="ARBA00022692"/>
    </source>
</evidence>
<evidence type="ECO:0000256" key="12">
    <source>
        <dbReference type="ARBA" id="ARBA00023128"/>
    </source>
</evidence>
<reference evidence="17" key="1">
    <citation type="submission" date="2021-02" db="EMBL/GenBank/DDBJ databases">
        <title>The mitochondrial genome of Taxoblenus sinicus.</title>
        <authorList>
            <person name="Niu G."/>
        </authorList>
    </citation>
    <scope>NUCLEOTIDE SEQUENCE</scope>
</reference>
<dbReference type="AlphaFoldDB" id="A0A8A6C457"/>
<feature type="transmembrane region" description="Helical" evidence="16">
    <location>
        <begin position="140"/>
        <end position="159"/>
    </location>
</feature>
<accession>A0A8A6C457</accession>
<comment type="subcellular location">
    <subcellularLocation>
        <location evidence="1">Mitochondrion membrane</location>
        <topology evidence="1">Multi-pass membrane protein</topology>
    </subcellularLocation>
</comment>
<evidence type="ECO:0000256" key="5">
    <source>
        <dbReference type="ARBA" id="ARBA00022448"/>
    </source>
</evidence>
<evidence type="ECO:0000256" key="2">
    <source>
        <dbReference type="ARBA" id="ARBA00005698"/>
    </source>
</evidence>
<protein>
    <recommendedName>
        <fullName evidence="4">NADH-ubiquinone oxidoreductase chain 6</fullName>
        <ecNumber evidence="3">7.1.1.2</ecNumber>
    </recommendedName>
    <alternativeName>
        <fullName evidence="14">NADH dehydrogenase subunit 6</fullName>
    </alternativeName>
</protein>
<proteinExistence type="inferred from homology"/>
<keyword evidence="13 16" id="KW-0472">Membrane</keyword>
<dbReference type="EC" id="7.1.1.2" evidence="3"/>
<evidence type="ECO:0000256" key="4">
    <source>
        <dbReference type="ARBA" id="ARBA00021095"/>
    </source>
</evidence>
<feature type="transmembrane region" description="Helical" evidence="16">
    <location>
        <begin position="83"/>
        <end position="105"/>
    </location>
</feature>
<comment type="similarity">
    <text evidence="2">Belongs to the complex I subunit 6 family.</text>
</comment>
<evidence type="ECO:0000256" key="6">
    <source>
        <dbReference type="ARBA" id="ARBA00022660"/>
    </source>
</evidence>
<sequence length="170" mass="19908">MMKILMIISFINTILFYSMKTPLSMGLILLIQTLNITLISGKMSLNFWFSYILFLIMLGGMLILFIYVSSLSSNQKFILNKNYMIMNLMLLLIFILMIFSTKLNLSMNLEMKKLMDLEIDQNFMLKMSLNKLYNNPTNQIMIMLMNYLLLTLFIVVKITNINMGSLRKSF</sequence>
<evidence type="ECO:0000256" key="1">
    <source>
        <dbReference type="ARBA" id="ARBA00004225"/>
    </source>
</evidence>
<evidence type="ECO:0000256" key="9">
    <source>
        <dbReference type="ARBA" id="ARBA00022982"/>
    </source>
</evidence>
<dbReference type="PANTHER" id="PTHR11435:SF1">
    <property type="entry name" value="NADH-UBIQUINONE OXIDOREDUCTASE CHAIN 6"/>
    <property type="match status" value="1"/>
</dbReference>
<organism evidence="17">
    <name type="scientific">Taxoblenus sp</name>
    <dbReference type="NCBI Taxonomy" id="2821556"/>
    <lineage>
        <taxon>Eukaryota</taxon>
        <taxon>Metazoa</taxon>
        <taxon>Ecdysozoa</taxon>
        <taxon>Arthropoda</taxon>
        <taxon>Hexapoda</taxon>
        <taxon>Insecta</taxon>
        <taxon>Pterygota</taxon>
        <taxon>Neoptera</taxon>
        <taxon>Endopterygota</taxon>
        <taxon>Hymenoptera</taxon>
        <taxon>Tenthredinoidea</taxon>
        <taxon>Tenthredinidae</taxon>
        <taxon>Allantinae</taxon>
        <taxon>Taxoblenus</taxon>
    </lineage>
</organism>
<gene>
    <name evidence="17" type="primary">ND6</name>
</gene>
<evidence type="ECO:0000256" key="3">
    <source>
        <dbReference type="ARBA" id="ARBA00012944"/>
    </source>
</evidence>
<name>A0A8A6C457_9HYME</name>
<keyword evidence="9" id="KW-0249">Electron transport</keyword>
<evidence type="ECO:0000256" key="10">
    <source>
        <dbReference type="ARBA" id="ARBA00022989"/>
    </source>
</evidence>
<keyword evidence="5" id="KW-0813">Transport</keyword>
<geneLocation type="mitochondrion" evidence="17"/>
<keyword evidence="11" id="KW-0520">NAD</keyword>